<dbReference type="EMBL" id="LT629750">
    <property type="protein sequence ID" value="SDT56755.1"/>
    <property type="molecule type" value="Genomic_DNA"/>
</dbReference>
<accession>A0A1H2BER1</accession>
<keyword evidence="1" id="KW-0812">Transmembrane</keyword>
<evidence type="ECO:0000313" key="3">
    <source>
        <dbReference type="EMBL" id="SDT56755.1"/>
    </source>
</evidence>
<reference evidence="4" key="1">
    <citation type="submission" date="2016-10" db="EMBL/GenBank/DDBJ databases">
        <authorList>
            <person name="Varghese N."/>
            <person name="Submissions S."/>
        </authorList>
    </citation>
    <scope>NUCLEOTIDE SEQUENCE [LARGE SCALE GENOMIC DNA]</scope>
    <source>
        <strain evidence="4">GAS369</strain>
    </source>
</reference>
<feature type="signal peptide" evidence="2">
    <location>
        <begin position="1"/>
        <end position="19"/>
    </location>
</feature>
<keyword evidence="4" id="KW-1185">Reference proteome</keyword>
<evidence type="ECO:0000313" key="4">
    <source>
        <dbReference type="Proteomes" id="UP000243904"/>
    </source>
</evidence>
<evidence type="ECO:0000256" key="2">
    <source>
        <dbReference type="SAM" id="SignalP"/>
    </source>
</evidence>
<proteinExistence type="predicted"/>
<keyword evidence="1" id="KW-1133">Transmembrane helix</keyword>
<evidence type="ECO:0000256" key="1">
    <source>
        <dbReference type="SAM" id="Phobius"/>
    </source>
</evidence>
<keyword evidence="2" id="KW-0732">Signal</keyword>
<dbReference type="AlphaFoldDB" id="A0A1H2BER1"/>
<feature type="chain" id="PRO_5009269868" evidence="2">
    <location>
        <begin position="20"/>
        <end position="118"/>
    </location>
</feature>
<gene>
    <name evidence="3" type="ORF">SAMN05444158_7104</name>
</gene>
<dbReference type="RefSeq" id="WP_146690618.1">
    <property type="nucleotide sequence ID" value="NZ_LT629750.1"/>
</dbReference>
<organism evidence="3 4">
    <name type="scientific">Bradyrhizobium canariense</name>
    <dbReference type="NCBI Taxonomy" id="255045"/>
    <lineage>
        <taxon>Bacteria</taxon>
        <taxon>Pseudomonadati</taxon>
        <taxon>Pseudomonadota</taxon>
        <taxon>Alphaproteobacteria</taxon>
        <taxon>Hyphomicrobiales</taxon>
        <taxon>Nitrobacteraceae</taxon>
        <taxon>Bradyrhizobium</taxon>
    </lineage>
</organism>
<keyword evidence="1" id="KW-0472">Membrane</keyword>
<protein>
    <submittedName>
        <fullName evidence="3">Uncharacterized protein</fullName>
    </submittedName>
</protein>
<name>A0A1H2BER1_9BRAD</name>
<sequence length="118" mass="12498">MFVAIIVVSALMLTTQSKASSCCMGKVTRRSACDGDMMDWGKALIWGTVIVAGVLFAVYAAVQYFVTNDGTSTVGYVPLAPHVLTFAYRSSFGLQPIQSTLSASDSIGPSARTNPHSK</sequence>
<dbReference type="Proteomes" id="UP000243904">
    <property type="component" value="Chromosome I"/>
</dbReference>
<feature type="transmembrane region" description="Helical" evidence="1">
    <location>
        <begin position="43"/>
        <end position="62"/>
    </location>
</feature>